<dbReference type="EMBL" id="VSSQ01026743">
    <property type="protein sequence ID" value="MPM75614.1"/>
    <property type="molecule type" value="Genomic_DNA"/>
</dbReference>
<gene>
    <name evidence="1" type="ORF">SDC9_122608</name>
</gene>
<comment type="caution">
    <text evidence="1">The sequence shown here is derived from an EMBL/GenBank/DDBJ whole genome shotgun (WGS) entry which is preliminary data.</text>
</comment>
<accession>A0A645CFB7</accession>
<evidence type="ECO:0000313" key="1">
    <source>
        <dbReference type="EMBL" id="MPM75614.1"/>
    </source>
</evidence>
<organism evidence="1">
    <name type="scientific">bioreactor metagenome</name>
    <dbReference type="NCBI Taxonomy" id="1076179"/>
    <lineage>
        <taxon>unclassified sequences</taxon>
        <taxon>metagenomes</taxon>
        <taxon>ecological metagenomes</taxon>
    </lineage>
</organism>
<name>A0A645CFB7_9ZZZZ</name>
<sequence>MQIFYNVTSRSINAFGEPTLYDIYPINKILSFCPRHTVSTIKFKLVIETKTIHPYLFAKNIQKIVDIVRTE</sequence>
<protein>
    <submittedName>
        <fullName evidence="1">Uncharacterized protein</fullName>
    </submittedName>
</protein>
<reference evidence="1" key="1">
    <citation type="submission" date="2019-08" db="EMBL/GenBank/DDBJ databases">
        <authorList>
            <person name="Kucharzyk K."/>
            <person name="Murdoch R.W."/>
            <person name="Higgins S."/>
            <person name="Loffler F."/>
        </authorList>
    </citation>
    <scope>NUCLEOTIDE SEQUENCE</scope>
</reference>
<dbReference type="AlphaFoldDB" id="A0A645CFB7"/>
<proteinExistence type="predicted"/>